<dbReference type="EMBL" id="HBUF01345829">
    <property type="protein sequence ID" value="CAG6709240.1"/>
    <property type="molecule type" value="Transcribed_RNA"/>
</dbReference>
<dbReference type="AlphaFoldDB" id="A0A8D9AV79"/>
<dbReference type="EMBL" id="HBUF01345830">
    <property type="protein sequence ID" value="CAG6709242.1"/>
    <property type="molecule type" value="Transcribed_RNA"/>
</dbReference>
<evidence type="ECO:0000256" key="1">
    <source>
        <dbReference type="SAM" id="Phobius"/>
    </source>
</evidence>
<organism evidence="2">
    <name type="scientific">Cacopsylla melanoneura</name>
    <dbReference type="NCBI Taxonomy" id="428564"/>
    <lineage>
        <taxon>Eukaryota</taxon>
        <taxon>Metazoa</taxon>
        <taxon>Ecdysozoa</taxon>
        <taxon>Arthropoda</taxon>
        <taxon>Hexapoda</taxon>
        <taxon>Insecta</taxon>
        <taxon>Pterygota</taxon>
        <taxon>Neoptera</taxon>
        <taxon>Paraneoptera</taxon>
        <taxon>Hemiptera</taxon>
        <taxon>Sternorrhyncha</taxon>
        <taxon>Psylloidea</taxon>
        <taxon>Psyllidae</taxon>
        <taxon>Psyllinae</taxon>
        <taxon>Cacopsylla</taxon>
    </lineage>
</organism>
<name>A0A8D9AV79_9HEMI</name>
<evidence type="ECO:0000313" key="2">
    <source>
        <dbReference type="EMBL" id="CAG6771864.1"/>
    </source>
</evidence>
<dbReference type="EMBL" id="HBUF01586146">
    <property type="protein sequence ID" value="CAG6771864.1"/>
    <property type="molecule type" value="Transcribed_RNA"/>
</dbReference>
<keyword evidence="1" id="KW-1133">Transmembrane helix</keyword>
<keyword evidence="1" id="KW-0472">Membrane</keyword>
<feature type="transmembrane region" description="Helical" evidence="1">
    <location>
        <begin position="75"/>
        <end position="99"/>
    </location>
</feature>
<reference evidence="2" key="1">
    <citation type="submission" date="2021-05" db="EMBL/GenBank/DDBJ databases">
        <authorList>
            <person name="Alioto T."/>
            <person name="Alioto T."/>
            <person name="Gomez Garrido J."/>
        </authorList>
    </citation>
    <scope>NUCLEOTIDE SEQUENCE</scope>
</reference>
<feature type="transmembrane region" description="Helical" evidence="1">
    <location>
        <begin position="7"/>
        <end position="24"/>
    </location>
</feature>
<sequence>MSSMYSCILSLMNVALYDLYFPFSKSSFVRIKMGWSGSLPWLKSFMSSFFSSFLAGSAGAARLGRFPMPLLNLRAIFILLLTLSFFCWFCFGLSCRHLFSSDCSKSSL</sequence>
<dbReference type="EMBL" id="HBUF01230128">
    <property type="protein sequence ID" value="CAG6673027.1"/>
    <property type="molecule type" value="Transcribed_RNA"/>
</dbReference>
<proteinExistence type="predicted"/>
<keyword evidence="1" id="KW-0812">Transmembrane</keyword>
<feature type="transmembrane region" description="Helical" evidence="1">
    <location>
        <begin position="44"/>
        <end position="63"/>
    </location>
</feature>
<protein>
    <submittedName>
        <fullName evidence="2">Uncharacterized protein</fullName>
    </submittedName>
</protein>
<dbReference type="EMBL" id="HBUF01230131">
    <property type="protein sequence ID" value="CAG6673030.1"/>
    <property type="molecule type" value="Transcribed_RNA"/>
</dbReference>
<accession>A0A8D9AV79</accession>